<proteinExistence type="predicted"/>
<dbReference type="Proteomes" id="UP000294824">
    <property type="component" value="Unassembled WGS sequence"/>
</dbReference>
<evidence type="ECO:0000313" key="2">
    <source>
        <dbReference type="EMBL" id="TDY63689.1"/>
    </source>
</evidence>
<dbReference type="EMBL" id="SORL01000007">
    <property type="protein sequence ID" value="TDY63689.1"/>
    <property type="molecule type" value="Genomic_DNA"/>
</dbReference>
<accession>A0A4R8MD30</accession>
<protein>
    <submittedName>
        <fullName evidence="2">Uncharacterized protein</fullName>
    </submittedName>
</protein>
<organism evidence="2 3">
    <name type="scientific">Algibacter lectus</name>
    <dbReference type="NCBI Taxonomy" id="221126"/>
    <lineage>
        <taxon>Bacteria</taxon>
        <taxon>Pseudomonadati</taxon>
        <taxon>Bacteroidota</taxon>
        <taxon>Flavobacteriia</taxon>
        <taxon>Flavobacteriales</taxon>
        <taxon>Flavobacteriaceae</taxon>
        <taxon>Algibacter</taxon>
    </lineage>
</organism>
<feature type="signal peptide" evidence="1">
    <location>
        <begin position="1"/>
        <end position="22"/>
    </location>
</feature>
<feature type="chain" id="PRO_5020259327" evidence="1">
    <location>
        <begin position="23"/>
        <end position="47"/>
    </location>
</feature>
<evidence type="ECO:0000313" key="3">
    <source>
        <dbReference type="Proteomes" id="UP000294824"/>
    </source>
</evidence>
<evidence type="ECO:0000256" key="1">
    <source>
        <dbReference type="SAM" id="SignalP"/>
    </source>
</evidence>
<reference evidence="2 3" key="1">
    <citation type="submission" date="2019-03" db="EMBL/GenBank/DDBJ databases">
        <title>Genomic Encyclopedia of Type Strains, Phase III (KMG-III): the genomes of soil and plant-associated and newly described type strains.</title>
        <authorList>
            <person name="Whitman W."/>
        </authorList>
    </citation>
    <scope>NUCLEOTIDE SEQUENCE [LARGE SCALE GENOMIC DNA]</scope>
    <source>
        <strain evidence="2 3">CECT 8301</strain>
    </source>
</reference>
<comment type="caution">
    <text evidence="2">The sequence shown here is derived from an EMBL/GenBank/DDBJ whole genome shotgun (WGS) entry which is preliminary data.</text>
</comment>
<keyword evidence="3" id="KW-1185">Reference proteome</keyword>
<dbReference type="RefSeq" id="WP_162857622.1">
    <property type="nucleotide sequence ID" value="NZ_BBNQ01000029.1"/>
</dbReference>
<name>A0A4R8MD30_9FLAO</name>
<gene>
    <name evidence="2" type="ORF">DFQ06_0578</name>
</gene>
<keyword evidence="1" id="KW-0732">Signal</keyword>
<dbReference type="AlphaFoldDB" id="A0A4R8MD30"/>
<sequence length="47" mass="5156">MKTKNYLIAAAIFGGMLFTAYAANSIEQDEQQTAKIQRSAIRVPTHG</sequence>